<proteinExistence type="predicted"/>
<dbReference type="Gene3D" id="3.20.20.410">
    <property type="entry name" value="Protein of unknown function UPF0759"/>
    <property type="match status" value="1"/>
</dbReference>
<accession>A0A8B0SDT9</accession>
<dbReference type="PANTHER" id="PTHR30348:SF9">
    <property type="entry name" value="UPF0759 PROTEIN YECE"/>
    <property type="match status" value="1"/>
</dbReference>
<dbReference type="Proteomes" id="UP000664466">
    <property type="component" value="Unassembled WGS sequence"/>
</dbReference>
<dbReference type="SUPFAM" id="SSF117396">
    <property type="entry name" value="TM1631-like"/>
    <property type="match status" value="1"/>
</dbReference>
<name>A0A8B0SDT9_9GAMM</name>
<protein>
    <submittedName>
        <fullName evidence="2">DUF72 domain-containing protein</fullName>
    </submittedName>
</protein>
<dbReference type="EMBL" id="CP072748">
    <property type="protein sequence ID" value="QTX09496.1"/>
    <property type="molecule type" value="Genomic_DNA"/>
</dbReference>
<reference evidence="2" key="2">
    <citation type="submission" date="2021-04" db="EMBL/GenBank/DDBJ databases">
        <title>Complete Genome and methylome analysis of Thiothrix fructosivorans ATCC 49748.</title>
        <authorList>
            <person name="Fomenkov A."/>
            <person name="Sun L."/>
            <person name="Vincze T."/>
            <person name="Grabovich M.Y."/>
            <person name="Roberts R.J."/>
        </authorList>
    </citation>
    <scope>NUCLEOTIDE SEQUENCE</scope>
    <source>
        <strain evidence="2">ATCC 49748</strain>
    </source>
</reference>
<dbReference type="RefSeq" id="WP_207252383.1">
    <property type="nucleotide sequence ID" value="NZ_JAFMPM010000008.1"/>
</dbReference>
<evidence type="ECO:0000313" key="1">
    <source>
        <dbReference type="EMBL" id="MBO0614673.1"/>
    </source>
</evidence>
<dbReference type="PANTHER" id="PTHR30348">
    <property type="entry name" value="UNCHARACTERIZED PROTEIN YECE"/>
    <property type="match status" value="1"/>
</dbReference>
<evidence type="ECO:0000313" key="3">
    <source>
        <dbReference type="Proteomes" id="UP000664466"/>
    </source>
</evidence>
<organism evidence="2">
    <name type="scientific">Thiothrix fructosivorans</name>
    <dbReference type="NCBI Taxonomy" id="111770"/>
    <lineage>
        <taxon>Bacteria</taxon>
        <taxon>Pseudomonadati</taxon>
        <taxon>Pseudomonadota</taxon>
        <taxon>Gammaproteobacteria</taxon>
        <taxon>Thiotrichales</taxon>
        <taxon>Thiotrichaceae</taxon>
        <taxon>Thiothrix</taxon>
    </lineage>
</organism>
<dbReference type="InterPro" id="IPR036520">
    <property type="entry name" value="UPF0759_sf"/>
</dbReference>
<sequence length="287" mass="32478">MPALPYYLGLPLWANPQWKGSVFPVDAKAADFLAHYAQVFNAVEGNSTFYSVPSVEMVSRWLAATPESFRFSFKFPRTITHQHHLSQAAQETQVFLQRMTPLGQRLDGLMVQLPATFSPADLPTLETFLRRLPTDFTYAVEVRHPAFFTQPAVRAAYNALLATLGVDRVIFDSRPLHSAAPVAEATRDAQRRKPRLPVQLDTPGNQPVIRYIGHPVLAENHAWLERWVAQTARWLMEGKCPRVFLHTPDNTFAPALARLFHQQLQQRIPTLPDLPAWITTPQQATLL</sequence>
<dbReference type="InterPro" id="IPR002763">
    <property type="entry name" value="DUF72"/>
</dbReference>
<reference evidence="1 3" key="1">
    <citation type="submission" date="2021-03" db="EMBL/GenBank/DDBJ databases">
        <title>Draft genome and methylome analysis of Thiotrix fructosivoruns ATCC 49748.</title>
        <authorList>
            <person name="Fomenkov A."/>
            <person name="Grabovich M.Y."/>
            <person name="Roberts R.J."/>
        </authorList>
    </citation>
    <scope>NUCLEOTIDE SEQUENCE [LARGE SCALE GENOMIC DNA]</scope>
    <source>
        <strain evidence="1 3">ATCC 49748</strain>
    </source>
</reference>
<dbReference type="AlphaFoldDB" id="A0A8B0SDT9"/>
<evidence type="ECO:0000313" key="2">
    <source>
        <dbReference type="EMBL" id="QTX09496.1"/>
    </source>
</evidence>
<gene>
    <name evidence="2" type="ORF">J1836_012765</name>
    <name evidence="1" type="ORF">J1836_17375</name>
</gene>
<dbReference type="Pfam" id="PF01904">
    <property type="entry name" value="DUF72"/>
    <property type="match status" value="1"/>
</dbReference>
<dbReference type="EMBL" id="JAFMPM010000008">
    <property type="protein sequence ID" value="MBO0614673.1"/>
    <property type="molecule type" value="Genomic_DNA"/>
</dbReference>
<keyword evidence="3" id="KW-1185">Reference proteome</keyword>